<evidence type="ECO:0000256" key="2">
    <source>
        <dbReference type="ARBA" id="ARBA00022603"/>
    </source>
</evidence>
<dbReference type="SUPFAM" id="SSF75615">
    <property type="entry name" value="Siroheme synthase middle domains-like"/>
    <property type="match status" value="1"/>
</dbReference>
<evidence type="ECO:0000259" key="14">
    <source>
        <dbReference type="Pfam" id="PF14824"/>
    </source>
</evidence>
<keyword evidence="2 12" id="KW-0489">Methyltransferase</keyword>
<evidence type="ECO:0000256" key="7">
    <source>
        <dbReference type="ARBA" id="ARBA00023027"/>
    </source>
</evidence>
<evidence type="ECO:0000259" key="13">
    <source>
        <dbReference type="Pfam" id="PF00590"/>
    </source>
</evidence>
<dbReference type="CDD" id="cd11642">
    <property type="entry name" value="SUMT"/>
    <property type="match status" value="1"/>
</dbReference>
<comment type="catalytic activity">
    <reaction evidence="10">
        <text>uroporphyrinogen III + 2 S-adenosyl-L-methionine = precorrin-2 + 2 S-adenosyl-L-homocysteine + H(+)</text>
        <dbReference type="Rhea" id="RHEA:32459"/>
        <dbReference type="ChEBI" id="CHEBI:15378"/>
        <dbReference type="ChEBI" id="CHEBI:57308"/>
        <dbReference type="ChEBI" id="CHEBI:57856"/>
        <dbReference type="ChEBI" id="CHEBI:58827"/>
        <dbReference type="ChEBI" id="CHEBI:59789"/>
        <dbReference type="EC" id="2.1.1.107"/>
    </reaction>
</comment>
<evidence type="ECO:0000256" key="6">
    <source>
        <dbReference type="ARBA" id="ARBA00023002"/>
    </source>
</evidence>
<evidence type="ECO:0000256" key="12">
    <source>
        <dbReference type="RuleBase" id="RU003960"/>
    </source>
</evidence>
<organism evidence="15 16">
    <name type="scientific">Suhomyces tanzawaensis NRRL Y-17324</name>
    <dbReference type="NCBI Taxonomy" id="984487"/>
    <lineage>
        <taxon>Eukaryota</taxon>
        <taxon>Fungi</taxon>
        <taxon>Dikarya</taxon>
        <taxon>Ascomycota</taxon>
        <taxon>Saccharomycotina</taxon>
        <taxon>Pichiomycetes</taxon>
        <taxon>Debaryomycetaceae</taxon>
        <taxon>Suhomyces</taxon>
    </lineage>
</organism>
<dbReference type="Gene3D" id="3.30.950.10">
    <property type="entry name" value="Methyltransferase, Cobalt-precorrin-4 Transmethylase, Domain 2"/>
    <property type="match status" value="1"/>
</dbReference>
<dbReference type="Pfam" id="PF00590">
    <property type="entry name" value="TP_methylase"/>
    <property type="match status" value="1"/>
</dbReference>
<dbReference type="AlphaFoldDB" id="A0A1E4SJS1"/>
<dbReference type="PROSITE" id="PS00840">
    <property type="entry name" value="SUMT_2"/>
    <property type="match status" value="1"/>
</dbReference>
<dbReference type="Gene3D" id="3.40.50.720">
    <property type="entry name" value="NAD(P)-binding Rossmann-like Domain"/>
    <property type="match status" value="1"/>
</dbReference>
<evidence type="ECO:0000313" key="15">
    <source>
        <dbReference type="EMBL" id="ODV79740.1"/>
    </source>
</evidence>
<accession>A0A1E4SJS1</accession>
<dbReference type="Pfam" id="PF14824">
    <property type="entry name" value="Sirohm_synth_M"/>
    <property type="match status" value="1"/>
</dbReference>
<feature type="domain" description="Tetrapyrrole methylase" evidence="13">
    <location>
        <begin position="281"/>
        <end position="490"/>
    </location>
</feature>
<keyword evidence="9" id="KW-0627">Porphyrin biosynthesis</keyword>
<comment type="similarity">
    <text evidence="1 12">Belongs to the precorrin methyltransferase family.</text>
</comment>
<evidence type="ECO:0000256" key="5">
    <source>
        <dbReference type="ARBA" id="ARBA00022691"/>
    </source>
</evidence>
<dbReference type="OrthoDB" id="508204at2759"/>
<dbReference type="InterPro" id="IPR028281">
    <property type="entry name" value="Sirohaem_synthase_central"/>
</dbReference>
<evidence type="ECO:0000256" key="4">
    <source>
        <dbReference type="ARBA" id="ARBA00022679"/>
    </source>
</evidence>
<dbReference type="InterPro" id="IPR012066">
    <property type="entry name" value="Met1_fungi"/>
</dbReference>
<keyword evidence="3" id="KW-0028">Amino-acid biosynthesis</keyword>
<comment type="function">
    <text evidence="11">Siroheme synthase involved in methionine biosynthesis.</text>
</comment>
<dbReference type="FunFam" id="3.40.1010.10:FF:000006">
    <property type="entry name" value="Siroheme synthase, putative"/>
    <property type="match status" value="1"/>
</dbReference>
<dbReference type="GO" id="GO:0004851">
    <property type="term" value="F:uroporphyrin-III C-methyltransferase activity"/>
    <property type="evidence" value="ECO:0007669"/>
    <property type="project" value="UniProtKB-EC"/>
</dbReference>
<dbReference type="PANTHER" id="PTHR45790:SF6">
    <property type="entry name" value="UROPORPHYRINOGEN-III C-METHYLTRANSFERASE"/>
    <property type="match status" value="1"/>
</dbReference>
<dbReference type="FunFam" id="3.30.950.10:FF:000005">
    <property type="entry name" value="Uroporphyrin-III c-methyltransferase, putative"/>
    <property type="match status" value="1"/>
</dbReference>
<name>A0A1E4SJS1_9ASCO</name>
<dbReference type="GO" id="GO:0019354">
    <property type="term" value="P:siroheme biosynthetic process"/>
    <property type="evidence" value="ECO:0007669"/>
    <property type="project" value="InterPro"/>
</dbReference>
<dbReference type="InterPro" id="IPR000878">
    <property type="entry name" value="4pyrrol_Mease"/>
</dbReference>
<dbReference type="RefSeq" id="XP_020064862.1">
    <property type="nucleotide sequence ID" value="XM_020211554.1"/>
</dbReference>
<dbReference type="InterPro" id="IPR035996">
    <property type="entry name" value="4pyrrol_Methylase_sf"/>
</dbReference>
<evidence type="ECO:0000313" key="16">
    <source>
        <dbReference type="Proteomes" id="UP000094285"/>
    </source>
</evidence>
<keyword evidence="4 12" id="KW-0808">Transferase</keyword>
<gene>
    <name evidence="15" type="ORF">CANTADRAFT_89373</name>
</gene>
<dbReference type="InterPro" id="IPR050161">
    <property type="entry name" value="Siro_Cobalamin_biosynth"/>
</dbReference>
<dbReference type="PANTHER" id="PTHR45790">
    <property type="entry name" value="SIROHEME SYNTHASE-RELATED"/>
    <property type="match status" value="1"/>
</dbReference>
<dbReference type="Pfam" id="PF13241">
    <property type="entry name" value="NAD_binding_7"/>
    <property type="match status" value="1"/>
</dbReference>
<keyword evidence="16" id="KW-1185">Reference proteome</keyword>
<dbReference type="PIRSF" id="PIRSF036555">
    <property type="entry name" value="SUMT_yeast"/>
    <property type="match status" value="1"/>
</dbReference>
<evidence type="ECO:0000256" key="10">
    <source>
        <dbReference type="ARBA" id="ARBA00052360"/>
    </source>
</evidence>
<feature type="domain" description="Siroheme synthase central" evidence="14">
    <location>
        <begin position="142"/>
        <end position="167"/>
    </location>
</feature>
<keyword evidence="5" id="KW-0949">S-adenosyl-L-methionine</keyword>
<dbReference type="GO" id="GO:0016491">
    <property type="term" value="F:oxidoreductase activity"/>
    <property type="evidence" value="ECO:0007669"/>
    <property type="project" value="UniProtKB-KW"/>
</dbReference>
<dbReference type="GeneID" id="30985690"/>
<dbReference type="SUPFAM" id="SSF53790">
    <property type="entry name" value="Tetrapyrrole methylase"/>
    <property type="match status" value="1"/>
</dbReference>
<dbReference type="InterPro" id="IPR003043">
    <property type="entry name" value="Uropor_MeTrfase_CS"/>
</dbReference>
<keyword evidence="8" id="KW-0486">Methionine biosynthesis</keyword>
<evidence type="ECO:0000256" key="3">
    <source>
        <dbReference type="ARBA" id="ARBA00022605"/>
    </source>
</evidence>
<sequence>MPNLLASFNCNGESHLIVGVSNAASLRITSILEAGAHPILFTDNSHTDSYPASIRTKIEEGVLQAVHVPGPMEIGDISTALRTRGRDEVDHIIDKVFVSLPIAQQKLKEQIYDECRRMRIPINTSDSPDLCTFTLLSTYTSGDFQMGVSTSGKGCKLASKIKRELTNALPSNIGEICNKIGELRAVIQAEDQAELSKIHTDTIGEHDDDAINTSTLNALVKEFGMTQEQRKTQRTRWLSQIVEYFPLSKLADLSIEDLTHAYHEHKHEAPASVSGAAKGQISLVGSGPGSVSLLTLGALQAIHSADLVLADKLVPQQVLDLIPKNRTRLFIARKFPGNAEKAQEELLSLGLEAVTKGEKVVRLKQGDPYIFGRGGEEYRFFQQHGFTPVVLPGITSALAAPVLANIPATHREVADQVLICTGTGRRGVLPNLPEFVRSRTTVFLMALHRVADLIPELIAQKGWDPKLPAAIIERGSCPDQRVIRTTLGKVAAAVEACGSRPPGLLVTGLACEVLTSTDKEWEIEEGYDSGRNLELFIEMGVEAGKVDIGARPVAVA</sequence>
<dbReference type="EMBL" id="KV453911">
    <property type="protein sequence ID" value="ODV79740.1"/>
    <property type="molecule type" value="Genomic_DNA"/>
</dbReference>
<reference evidence="16" key="1">
    <citation type="submission" date="2016-05" db="EMBL/GenBank/DDBJ databases">
        <title>Comparative genomics of biotechnologically important yeasts.</title>
        <authorList>
            <consortium name="DOE Joint Genome Institute"/>
            <person name="Riley R."/>
            <person name="Haridas S."/>
            <person name="Wolfe K.H."/>
            <person name="Lopes M.R."/>
            <person name="Hittinger C.T."/>
            <person name="Goker M."/>
            <person name="Salamov A."/>
            <person name="Wisecaver J."/>
            <person name="Long T.M."/>
            <person name="Aerts A.L."/>
            <person name="Barry K."/>
            <person name="Choi C."/>
            <person name="Clum A."/>
            <person name="Coughlan A.Y."/>
            <person name="Deshpande S."/>
            <person name="Douglass A.P."/>
            <person name="Hanson S.J."/>
            <person name="Klenk H.-P."/>
            <person name="Labutti K."/>
            <person name="Lapidus A."/>
            <person name="Lindquist E."/>
            <person name="Lipzen A."/>
            <person name="Meier-Kolthoff J.P."/>
            <person name="Ohm R.A."/>
            <person name="Otillar R.P."/>
            <person name="Pangilinan J."/>
            <person name="Peng Y."/>
            <person name="Rokas A."/>
            <person name="Rosa C.A."/>
            <person name="Scheuner C."/>
            <person name="Sibirny A.A."/>
            <person name="Slot J.C."/>
            <person name="Stielow J.B."/>
            <person name="Sun H."/>
            <person name="Kurtzman C.P."/>
            <person name="Blackwell M."/>
            <person name="Grigoriev I.V."/>
            <person name="Jeffries T.W."/>
        </authorList>
    </citation>
    <scope>NUCLEOTIDE SEQUENCE [LARGE SCALE GENOMIC DNA]</scope>
    <source>
        <strain evidence="16">NRRL Y-17324</strain>
    </source>
</reference>
<evidence type="ECO:0000256" key="8">
    <source>
        <dbReference type="ARBA" id="ARBA00023167"/>
    </source>
</evidence>
<protein>
    <submittedName>
        <fullName evidence="15">Methionine metabolism</fullName>
    </submittedName>
</protein>
<dbReference type="GO" id="GO:0032259">
    <property type="term" value="P:methylation"/>
    <property type="evidence" value="ECO:0007669"/>
    <property type="project" value="UniProtKB-KW"/>
</dbReference>
<evidence type="ECO:0000256" key="11">
    <source>
        <dbReference type="ARBA" id="ARBA00055636"/>
    </source>
</evidence>
<dbReference type="STRING" id="984487.A0A1E4SJS1"/>
<dbReference type="PROSITE" id="PS00839">
    <property type="entry name" value="SUMT_1"/>
    <property type="match status" value="1"/>
</dbReference>
<dbReference type="Proteomes" id="UP000094285">
    <property type="component" value="Unassembled WGS sequence"/>
</dbReference>
<keyword evidence="6" id="KW-0560">Oxidoreductase</keyword>
<dbReference type="InterPro" id="IPR014777">
    <property type="entry name" value="4pyrrole_Mease_sub1"/>
</dbReference>
<dbReference type="GO" id="GO:0009086">
    <property type="term" value="P:methionine biosynthetic process"/>
    <property type="evidence" value="ECO:0007669"/>
    <property type="project" value="UniProtKB-KW"/>
</dbReference>
<evidence type="ECO:0000256" key="9">
    <source>
        <dbReference type="ARBA" id="ARBA00023244"/>
    </source>
</evidence>
<evidence type="ECO:0000256" key="1">
    <source>
        <dbReference type="ARBA" id="ARBA00005879"/>
    </source>
</evidence>
<dbReference type="GO" id="GO:0000103">
    <property type="term" value="P:sulfate assimilation"/>
    <property type="evidence" value="ECO:0007669"/>
    <property type="project" value="InterPro"/>
</dbReference>
<dbReference type="NCBIfam" id="TIGR01469">
    <property type="entry name" value="cobA_cysG_Cterm"/>
    <property type="match status" value="1"/>
</dbReference>
<dbReference type="Gene3D" id="3.40.1010.10">
    <property type="entry name" value="Cobalt-precorrin-4 Transmethylase, Domain 1"/>
    <property type="match status" value="1"/>
</dbReference>
<proteinExistence type="inferred from homology"/>
<keyword evidence="7" id="KW-0520">NAD</keyword>
<dbReference type="InterPro" id="IPR014776">
    <property type="entry name" value="4pyrrole_Mease_sub2"/>
</dbReference>
<dbReference type="InterPro" id="IPR006366">
    <property type="entry name" value="CobA/CysG_C"/>
</dbReference>